<evidence type="ECO:0000256" key="5">
    <source>
        <dbReference type="ARBA" id="ARBA00023180"/>
    </source>
</evidence>
<feature type="transmembrane region" description="Helical" evidence="6">
    <location>
        <begin position="389"/>
        <end position="413"/>
    </location>
</feature>
<evidence type="ECO:0000256" key="3">
    <source>
        <dbReference type="ARBA" id="ARBA00022989"/>
    </source>
</evidence>
<gene>
    <name evidence="8" type="ORF">IPOD504_LOCUS11308</name>
</gene>
<dbReference type="PROSITE" id="PS50850">
    <property type="entry name" value="MFS"/>
    <property type="match status" value="1"/>
</dbReference>
<feature type="transmembrane region" description="Helical" evidence="6">
    <location>
        <begin position="290"/>
        <end position="313"/>
    </location>
</feature>
<organism evidence="8 9">
    <name type="scientific">Iphiclides podalirius</name>
    <name type="common">scarce swallowtail</name>
    <dbReference type="NCBI Taxonomy" id="110791"/>
    <lineage>
        <taxon>Eukaryota</taxon>
        <taxon>Metazoa</taxon>
        <taxon>Ecdysozoa</taxon>
        <taxon>Arthropoda</taxon>
        <taxon>Hexapoda</taxon>
        <taxon>Insecta</taxon>
        <taxon>Pterygota</taxon>
        <taxon>Neoptera</taxon>
        <taxon>Endopterygota</taxon>
        <taxon>Lepidoptera</taxon>
        <taxon>Glossata</taxon>
        <taxon>Ditrysia</taxon>
        <taxon>Papilionoidea</taxon>
        <taxon>Papilionidae</taxon>
        <taxon>Papilioninae</taxon>
        <taxon>Iphiclides</taxon>
    </lineage>
</organism>
<evidence type="ECO:0000256" key="6">
    <source>
        <dbReference type="SAM" id="Phobius"/>
    </source>
</evidence>
<dbReference type="PROSITE" id="PS00217">
    <property type="entry name" value="SUGAR_TRANSPORT_2"/>
    <property type="match status" value="1"/>
</dbReference>
<reference evidence="8" key="1">
    <citation type="submission" date="2022-03" db="EMBL/GenBank/DDBJ databases">
        <authorList>
            <person name="Martin H S."/>
        </authorList>
    </citation>
    <scope>NUCLEOTIDE SEQUENCE</scope>
</reference>
<comment type="subcellular location">
    <subcellularLocation>
        <location evidence="1">Membrane</location>
        <topology evidence="1">Multi-pass membrane protein</topology>
    </subcellularLocation>
</comment>
<feature type="transmembrane region" description="Helical" evidence="6">
    <location>
        <begin position="81"/>
        <end position="101"/>
    </location>
</feature>
<dbReference type="InterPro" id="IPR020846">
    <property type="entry name" value="MFS_dom"/>
</dbReference>
<feature type="transmembrane region" description="Helical" evidence="6">
    <location>
        <begin position="355"/>
        <end position="377"/>
    </location>
</feature>
<keyword evidence="3 6" id="KW-1133">Transmembrane helix</keyword>
<dbReference type="InterPro" id="IPR050549">
    <property type="entry name" value="MFS_Trehalose_Transporter"/>
</dbReference>
<dbReference type="EMBL" id="OW152839">
    <property type="protein sequence ID" value="CAH2061113.1"/>
    <property type="molecule type" value="Genomic_DNA"/>
</dbReference>
<feature type="transmembrane region" description="Helical" evidence="6">
    <location>
        <begin position="191"/>
        <end position="212"/>
    </location>
</feature>
<keyword evidence="4 6" id="KW-0472">Membrane</keyword>
<accession>A0ABN8ILJ8</accession>
<feature type="transmembrane region" description="Helical" evidence="6">
    <location>
        <begin position="425"/>
        <end position="449"/>
    </location>
</feature>
<evidence type="ECO:0000256" key="2">
    <source>
        <dbReference type="ARBA" id="ARBA00022692"/>
    </source>
</evidence>
<dbReference type="InterPro" id="IPR036259">
    <property type="entry name" value="MFS_trans_sf"/>
</dbReference>
<proteinExistence type="predicted"/>
<dbReference type="PANTHER" id="PTHR48021">
    <property type="match status" value="1"/>
</dbReference>
<sequence>MSINSIRLMSSVETEERGACTKSAQRRVVSSLDLIFQCFVTTGVTLNLAGHGVANGFAAVLVPQLRRADSTIPIDHSTGSWIASVMGTTLVIGNFIIPFTMAKYGRRIANMASLVPMIMGWICIVLATNVPMLIFARLLQGLSMGMGTTLGPVLIGEYTSPKNRGAFLTVISVMISAGVLVVHTLGCYLHWQTAAIVCAFVTLADFIIVLLSPESPSWLADRGKHEESRRVFRWLRGDGEETELRRMVEATTEKQSKPAGNISQSMLQTIVAKIRYIETILKRKEFYKPIIIMIHIYMLSQWAGVNVLSTYIIDLLDVLVGNGVDIKLMVVALDSQRIVSNVVGVYLIKKRKRRTMLLAIGCLAMFAMLATALFSYLQTNQIITNDHRLIGILLLHLHMLSVGIGSLPISFIIAGELFPLEFRSLAGGISVLFHSSSFFIVIKTVPYLFNTIGLHGAYCLYTLVSGYCLMVAWWFLPETKDRTLQEIEDEFRGTSPVDKAVELQSLASL</sequence>
<dbReference type="InterPro" id="IPR005829">
    <property type="entry name" value="Sugar_transporter_CS"/>
</dbReference>
<keyword evidence="9" id="KW-1185">Reference proteome</keyword>
<dbReference type="Gene3D" id="1.20.1250.20">
    <property type="entry name" value="MFS general substrate transporter like domains"/>
    <property type="match status" value="1"/>
</dbReference>
<evidence type="ECO:0000256" key="1">
    <source>
        <dbReference type="ARBA" id="ARBA00004141"/>
    </source>
</evidence>
<feature type="transmembrane region" description="Helical" evidence="6">
    <location>
        <begin position="108"/>
        <end position="128"/>
    </location>
</feature>
<feature type="transmembrane region" description="Helical" evidence="6">
    <location>
        <begin position="167"/>
        <end position="185"/>
    </location>
</feature>
<keyword evidence="5" id="KW-0325">Glycoprotein</keyword>
<dbReference type="InterPro" id="IPR005828">
    <property type="entry name" value="MFS_sugar_transport-like"/>
</dbReference>
<feature type="non-terminal residue" evidence="8">
    <location>
        <position position="1"/>
    </location>
</feature>
<evidence type="ECO:0000259" key="7">
    <source>
        <dbReference type="PROSITE" id="PS50850"/>
    </source>
</evidence>
<dbReference type="InterPro" id="IPR003663">
    <property type="entry name" value="Sugar/inositol_transpt"/>
</dbReference>
<dbReference type="SUPFAM" id="SSF103473">
    <property type="entry name" value="MFS general substrate transporter"/>
    <property type="match status" value="1"/>
</dbReference>
<dbReference type="Proteomes" id="UP000837857">
    <property type="component" value="Chromosome 27"/>
</dbReference>
<evidence type="ECO:0000313" key="8">
    <source>
        <dbReference type="EMBL" id="CAH2061113.1"/>
    </source>
</evidence>
<dbReference type="PRINTS" id="PR00171">
    <property type="entry name" value="SUGRTRNSPORT"/>
</dbReference>
<dbReference type="PANTHER" id="PTHR48021:SF68">
    <property type="entry name" value="MAJOR FACILITATOR SUPERFAMILY (MFS) PROFILE DOMAIN-CONTAINING PROTEIN"/>
    <property type="match status" value="1"/>
</dbReference>
<feature type="domain" description="Major facilitator superfamily (MFS) profile" evidence="7">
    <location>
        <begin position="31"/>
        <end position="480"/>
    </location>
</feature>
<protein>
    <recommendedName>
        <fullName evidence="7">Major facilitator superfamily (MFS) profile domain-containing protein</fullName>
    </recommendedName>
</protein>
<dbReference type="Pfam" id="PF00083">
    <property type="entry name" value="Sugar_tr"/>
    <property type="match status" value="1"/>
</dbReference>
<feature type="transmembrane region" description="Helical" evidence="6">
    <location>
        <begin position="455"/>
        <end position="476"/>
    </location>
</feature>
<evidence type="ECO:0000313" key="9">
    <source>
        <dbReference type="Proteomes" id="UP000837857"/>
    </source>
</evidence>
<keyword evidence="2 6" id="KW-0812">Transmembrane</keyword>
<name>A0ABN8ILJ8_9NEOP</name>
<evidence type="ECO:0000256" key="4">
    <source>
        <dbReference type="ARBA" id="ARBA00023136"/>
    </source>
</evidence>